<dbReference type="Proteomes" id="UP001157887">
    <property type="component" value="Unassembled WGS sequence"/>
</dbReference>
<feature type="transmembrane region" description="Helical" evidence="1">
    <location>
        <begin position="164"/>
        <end position="184"/>
    </location>
</feature>
<accession>A0AAW6RV29</accession>
<keyword evidence="1" id="KW-1133">Transmembrane helix</keyword>
<evidence type="ECO:0000313" key="2">
    <source>
        <dbReference type="EMBL" id="MDG9787651.1"/>
    </source>
</evidence>
<organism evidence="2 3">
    <name type="scientific">Acinetobacter johnsonii</name>
    <dbReference type="NCBI Taxonomy" id="40214"/>
    <lineage>
        <taxon>Bacteria</taxon>
        <taxon>Pseudomonadati</taxon>
        <taxon>Pseudomonadota</taxon>
        <taxon>Gammaproteobacteria</taxon>
        <taxon>Moraxellales</taxon>
        <taxon>Moraxellaceae</taxon>
        <taxon>Acinetobacter</taxon>
    </lineage>
</organism>
<sequence length="226" mass="26179">MPNQTDQSTLNMSKIGPAIASVLILLIVIGYSIKTIKNQVRHIESLHSNEWHVFERHMTSNYFFTVSKFRDNSQSLYISQNGDVFYSQLCTNKLKNICKLAYSSEIKVESVLFYAQIHKRTGRYTSLHLKDIIFIDQNNRQQTFNYLTTSPDDQNSISNKKNSLWISLILIFISYLFFGSLASFQISDSIPQNIKMQKKINKTIILAICMCYCYLIAITLITFLRN</sequence>
<dbReference type="RefSeq" id="WP_227518666.1">
    <property type="nucleotide sequence ID" value="NZ_JAOECG010000015.1"/>
</dbReference>
<feature type="transmembrane region" description="Helical" evidence="1">
    <location>
        <begin position="15"/>
        <end position="33"/>
    </location>
</feature>
<evidence type="ECO:0000313" key="3">
    <source>
        <dbReference type="Proteomes" id="UP001157887"/>
    </source>
</evidence>
<keyword evidence="1" id="KW-0812">Transmembrane</keyword>
<gene>
    <name evidence="2" type="ORF">N7566_11775</name>
</gene>
<proteinExistence type="predicted"/>
<reference evidence="2" key="1">
    <citation type="submission" date="2022-09" db="EMBL/GenBank/DDBJ databases">
        <title>Intensive care unit water sources are persistently colonized with multi-drug resistant bacteria and are the site of extensive horizontal gene transfer of antibiotic resistance genes.</title>
        <authorList>
            <person name="Diorio-Toth L."/>
        </authorList>
    </citation>
    <scope>NUCLEOTIDE SEQUENCE</scope>
    <source>
        <strain evidence="2">GD04065</strain>
    </source>
</reference>
<feature type="transmembrane region" description="Helical" evidence="1">
    <location>
        <begin position="204"/>
        <end position="224"/>
    </location>
</feature>
<keyword evidence="1" id="KW-0472">Membrane</keyword>
<name>A0AAW6RV29_ACIJO</name>
<dbReference type="AlphaFoldDB" id="A0AAW6RV29"/>
<comment type="caution">
    <text evidence="2">The sequence shown here is derived from an EMBL/GenBank/DDBJ whole genome shotgun (WGS) entry which is preliminary data.</text>
</comment>
<dbReference type="EMBL" id="JAOECG010000015">
    <property type="protein sequence ID" value="MDG9787651.1"/>
    <property type="molecule type" value="Genomic_DNA"/>
</dbReference>
<evidence type="ECO:0000256" key="1">
    <source>
        <dbReference type="SAM" id="Phobius"/>
    </source>
</evidence>
<protein>
    <submittedName>
        <fullName evidence="2">Uncharacterized protein</fullName>
    </submittedName>
</protein>